<name>A0A7G1HVR9_9BACT</name>
<evidence type="ECO:0000313" key="11">
    <source>
        <dbReference type="Proteomes" id="UP000594042"/>
    </source>
</evidence>
<evidence type="ECO:0000256" key="4">
    <source>
        <dbReference type="ARBA" id="ARBA00022603"/>
    </source>
</evidence>
<comment type="function">
    <text evidence="8">Converts the free carboxyl group of a malonyl-thioester to its methyl ester by transfer of a methyl group from S-adenosyl-L-methionine (SAM). It allows to synthesize pimeloyl-ACP via the fatty acid synthetic pathway.</text>
</comment>
<dbReference type="SUPFAM" id="SSF53335">
    <property type="entry name" value="S-adenosyl-L-methionine-dependent methyltransferases"/>
    <property type="match status" value="1"/>
</dbReference>
<keyword evidence="6 8" id="KW-0949">S-adenosyl-L-methionine</keyword>
<sequence length="250" mass="28990">MKKSINKEKIKNAFTQSFISYDREAYAQRTIIKHLLNTLIRTQGTCFPYVLEIGCGTGLLTRELYRLFHPIKFVVNDLCDVFFNSSWEDSIIFVPGDAEQLNFDGKYDLIISSSTIQWFEDIESFLRKIEKNLSENGIIAISTFGLDNLKEIKTLTNRGLSYYSLERWISIISEIFEMITISQEFVPLFFETPIEVLKHLKKTGVNGLNENPLSPSQVVSFCENYKKKHMSENGLTLTYHPIYIIARKKR</sequence>
<comment type="similarity">
    <text evidence="8">Belongs to the methyltransferase superfamily.</text>
</comment>
<comment type="pathway">
    <text evidence="2 8">Cofactor biosynthesis; biotin biosynthesis.</text>
</comment>
<keyword evidence="11" id="KW-1185">Reference proteome</keyword>
<dbReference type="KEGG" id="copr:Cop2CBH44_06310"/>
<gene>
    <name evidence="8 10" type="primary">bioC</name>
    <name evidence="10" type="ORF">Cop2CBH44_06310</name>
</gene>
<evidence type="ECO:0000256" key="7">
    <source>
        <dbReference type="ARBA" id="ARBA00022756"/>
    </source>
</evidence>
<evidence type="ECO:0000259" key="9">
    <source>
        <dbReference type="Pfam" id="PF08241"/>
    </source>
</evidence>
<dbReference type="GO" id="GO:0032259">
    <property type="term" value="P:methylation"/>
    <property type="evidence" value="ECO:0007669"/>
    <property type="project" value="UniProtKB-KW"/>
</dbReference>
<keyword evidence="7 8" id="KW-0093">Biotin biosynthesis</keyword>
<evidence type="ECO:0000256" key="5">
    <source>
        <dbReference type="ARBA" id="ARBA00022679"/>
    </source>
</evidence>
<dbReference type="GO" id="GO:0008757">
    <property type="term" value="F:S-adenosylmethionine-dependent methyltransferase activity"/>
    <property type="evidence" value="ECO:0007669"/>
    <property type="project" value="InterPro"/>
</dbReference>
<feature type="domain" description="Methyltransferase type 11" evidence="9">
    <location>
        <begin position="51"/>
        <end position="141"/>
    </location>
</feature>
<dbReference type="GO" id="GO:0010340">
    <property type="term" value="F:carboxyl-O-methyltransferase activity"/>
    <property type="evidence" value="ECO:0007669"/>
    <property type="project" value="UniProtKB-UniRule"/>
</dbReference>
<dbReference type="GO" id="GO:0009102">
    <property type="term" value="P:biotin biosynthetic process"/>
    <property type="evidence" value="ECO:0007669"/>
    <property type="project" value="UniProtKB-UniRule"/>
</dbReference>
<dbReference type="NCBIfam" id="TIGR02072">
    <property type="entry name" value="BioC"/>
    <property type="match status" value="1"/>
</dbReference>
<dbReference type="Gene3D" id="3.40.50.150">
    <property type="entry name" value="Vaccinia Virus protein VP39"/>
    <property type="match status" value="1"/>
</dbReference>
<evidence type="ECO:0000256" key="6">
    <source>
        <dbReference type="ARBA" id="ARBA00022691"/>
    </source>
</evidence>
<dbReference type="CDD" id="cd02440">
    <property type="entry name" value="AdoMet_MTases"/>
    <property type="match status" value="1"/>
</dbReference>
<dbReference type="GO" id="GO:0102130">
    <property type="term" value="F:malonyl-CoA methyltransferase activity"/>
    <property type="evidence" value="ECO:0007669"/>
    <property type="project" value="UniProtKB-EC"/>
</dbReference>
<dbReference type="InterPro" id="IPR029063">
    <property type="entry name" value="SAM-dependent_MTases_sf"/>
</dbReference>
<dbReference type="Proteomes" id="UP000594042">
    <property type="component" value="Chromosome"/>
</dbReference>
<dbReference type="PANTHER" id="PTHR43861">
    <property type="entry name" value="TRANS-ACONITATE 2-METHYLTRANSFERASE-RELATED"/>
    <property type="match status" value="1"/>
</dbReference>
<protein>
    <recommendedName>
        <fullName evidence="3 8">Malonyl-[acyl-carrier protein] O-methyltransferase</fullName>
        <shortName evidence="8">Malonyl-ACP O-methyltransferase</shortName>
        <ecNumber evidence="3 8">2.1.1.197</ecNumber>
    </recommendedName>
    <alternativeName>
        <fullName evidence="8">Biotin synthesis protein BioC</fullName>
    </alternativeName>
</protein>
<dbReference type="InterPro" id="IPR011814">
    <property type="entry name" value="BioC"/>
</dbReference>
<evidence type="ECO:0000256" key="1">
    <source>
        <dbReference type="ARBA" id="ARBA00000852"/>
    </source>
</evidence>
<dbReference type="EMBL" id="AP023322">
    <property type="protein sequence ID" value="BCI62278.1"/>
    <property type="molecule type" value="Genomic_DNA"/>
</dbReference>
<evidence type="ECO:0000256" key="2">
    <source>
        <dbReference type="ARBA" id="ARBA00004746"/>
    </source>
</evidence>
<dbReference type="EC" id="2.1.1.197" evidence="3 8"/>
<proteinExistence type="inferred from homology"/>
<dbReference type="Pfam" id="PF08241">
    <property type="entry name" value="Methyltransf_11"/>
    <property type="match status" value="1"/>
</dbReference>
<comment type="catalytic activity">
    <reaction evidence="1 8">
        <text>malonyl-[ACP] + S-adenosyl-L-methionine = malonyl-[ACP] methyl ester + S-adenosyl-L-homocysteine</text>
        <dbReference type="Rhea" id="RHEA:17105"/>
        <dbReference type="Rhea" id="RHEA-COMP:9623"/>
        <dbReference type="Rhea" id="RHEA-COMP:9954"/>
        <dbReference type="ChEBI" id="CHEBI:57856"/>
        <dbReference type="ChEBI" id="CHEBI:59789"/>
        <dbReference type="ChEBI" id="CHEBI:78449"/>
        <dbReference type="ChEBI" id="CHEBI:78845"/>
        <dbReference type="EC" id="2.1.1.197"/>
    </reaction>
</comment>
<dbReference type="UniPathway" id="UPA00078"/>
<reference evidence="11" key="1">
    <citation type="submission" date="2020-07" db="EMBL/GenBank/DDBJ databases">
        <title>Complete genome sequencing of Coprobacter sp. strain 2CBH44.</title>
        <authorList>
            <person name="Sakamoto M."/>
            <person name="Murakami T."/>
            <person name="Mori H."/>
        </authorList>
    </citation>
    <scope>NUCLEOTIDE SEQUENCE [LARGE SCALE GENOMIC DNA]</scope>
    <source>
        <strain evidence="11">2CBH44</strain>
    </source>
</reference>
<evidence type="ECO:0000256" key="3">
    <source>
        <dbReference type="ARBA" id="ARBA00012327"/>
    </source>
</evidence>
<dbReference type="AlphaFoldDB" id="A0A7G1HVR9"/>
<evidence type="ECO:0000313" key="10">
    <source>
        <dbReference type="EMBL" id="BCI62278.1"/>
    </source>
</evidence>
<dbReference type="InterPro" id="IPR013216">
    <property type="entry name" value="Methyltransf_11"/>
</dbReference>
<keyword evidence="4 8" id="KW-0489">Methyltransferase</keyword>
<dbReference type="HAMAP" id="MF_00835">
    <property type="entry name" value="BioC"/>
    <property type="match status" value="1"/>
</dbReference>
<accession>A0A7G1HVR9</accession>
<organism evidence="10 11">
    <name type="scientific">Coprobacter secundus subsp. similis</name>
    <dbReference type="NCBI Taxonomy" id="2751153"/>
    <lineage>
        <taxon>Bacteria</taxon>
        <taxon>Pseudomonadati</taxon>
        <taxon>Bacteroidota</taxon>
        <taxon>Bacteroidia</taxon>
        <taxon>Bacteroidales</taxon>
        <taxon>Barnesiellaceae</taxon>
        <taxon>Coprobacter</taxon>
    </lineage>
</organism>
<dbReference type="RefSeq" id="WP_021930232.1">
    <property type="nucleotide sequence ID" value="NZ_AP023322.1"/>
</dbReference>
<keyword evidence="5 8" id="KW-0808">Transferase</keyword>
<evidence type="ECO:0000256" key="8">
    <source>
        <dbReference type="HAMAP-Rule" id="MF_00835"/>
    </source>
</evidence>